<sequence>MGPKRKRRRLPLLGATGAATGASDSGGLDGGSWRRAARTTTSRPSTDDCSPSPDAAAEERETTVRRVNTDVQATKDGFAAFQAWVHGVVDKDSRVMLGRDHRRRVVGGERELSMGDGDGVVFVGSDDAAFQEDGEGAMASSSSSSKMRVPRGPHLQTLSIYLSLIYQRMT</sequence>
<name>A0A368S9E7_SETIT</name>
<gene>
    <name evidence="2" type="ORF">SETIT_8G190000v2</name>
</gene>
<accession>A0A368S9E7</accession>
<dbReference type="EMBL" id="CM003535">
    <property type="protein sequence ID" value="RCV39028.1"/>
    <property type="molecule type" value="Genomic_DNA"/>
</dbReference>
<evidence type="ECO:0000313" key="2">
    <source>
        <dbReference type="EMBL" id="RCV39028.1"/>
    </source>
</evidence>
<organism evidence="2">
    <name type="scientific">Setaria italica</name>
    <name type="common">Foxtail millet</name>
    <name type="synonym">Panicum italicum</name>
    <dbReference type="NCBI Taxonomy" id="4555"/>
    <lineage>
        <taxon>Eukaryota</taxon>
        <taxon>Viridiplantae</taxon>
        <taxon>Streptophyta</taxon>
        <taxon>Embryophyta</taxon>
        <taxon>Tracheophyta</taxon>
        <taxon>Spermatophyta</taxon>
        <taxon>Magnoliopsida</taxon>
        <taxon>Liliopsida</taxon>
        <taxon>Poales</taxon>
        <taxon>Poaceae</taxon>
        <taxon>PACMAD clade</taxon>
        <taxon>Panicoideae</taxon>
        <taxon>Panicodae</taxon>
        <taxon>Paniceae</taxon>
        <taxon>Cenchrinae</taxon>
        <taxon>Setaria</taxon>
    </lineage>
</organism>
<reference evidence="2" key="1">
    <citation type="journal article" date="2012" name="Nat. Biotechnol.">
        <title>Reference genome sequence of the model plant Setaria.</title>
        <authorList>
            <person name="Bennetzen J.L."/>
            <person name="Schmutz J."/>
            <person name="Wang H."/>
            <person name="Percifield R."/>
            <person name="Hawkins J."/>
            <person name="Pontaroli A.C."/>
            <person name="Estep M."/>
            <person name="Feng L."/>
            <person name="Vaughn J.N."/>
            <person name="Grimwood J."/>
            <person name="Jenkins J."/>
            <person name="Barry K."/>
            <person name="Lindquist E."/>
            <person name="Hellsten U."/>
            <person name="Deshpande S."/>
            <person name="Wang X."/>
            <person name="Wu X."/>
            <person name="Mitros T."/>
            <person name="Triplett J."/>
            <person name="Yang X."/>
            <person name="Ye C.Y."/>
            <person name="Mauro-Herrera M."/>
            <person name="Wang L."/>
            <person name="Li P."/>
            <person name="Sharma M."/>
            <person name="Sharma R."/>
            <person name="Ronald P.C."/>
            <person name="Panaud O."/>
            <person name="Kellogg E.A."/>
            <person name="Brutnell T.P."/>
            <person name="Doust A.N."/>
            <person name="Tuskan G.A."/>
            <person name="Rokhsar D."/>
            <person name="Devos K.M."/>
        </authorList>
    </citation>
    <scope>NUCLEOTIDE SEQUENCE [LARGE SCALE GENOMIC DNA]</scope>
    <source>
        <strain evidence="2">Yugu1</strain>
    </source>
</reference>
<evidence type="ECO:0000256" key="1">
    <source>
        <dbReference type="SAM" id="MobiDB-lite"/>
    </source>
</evidence>
<feature type="region of interest" description="Disordered" evidence="1">
    <location>
        <begin position="1"/>
        <end position="65"/>
    </location>
</feature>
<feature type="compositionally biased region" description="Basic residues" evidence="1">
    <location>
        <begin position="1"/>
        <end position="10"/>
    </location>
</feature>
<feature type="compositionally biased region" description="Low complexity" evidence="1">
    <location>
        <begin position="11"/>
        <end position="26"/>
    </location>
</feature>
<proteinExistence type="predicted"/>
<reference evidence="2" key="2">
    <citation type="submission" date="2015-07" db="EMBL/GenBank/DDBJ databases">
        <authorList>
            <person name="Noorani M."/>
        </authorList>
    </citation>
    <scope>NUCLEOTIDE SEQUENCE</scope>
    <source>
        <strain evidence="2">Yugu1</strain>
    </source>
</reference>
<protein>
    <submittedName>
        <fullName evidence="2">Uncharacterized protein</fullName>
    </submittedName>
</protein>
<feature type="compositionally biased region" description="Low complexity" evidence="1">
    <location>
        <begin position="38"/>
        <end position="55"/>
    </location>
</feature>
<dbReference type="AlphaFoldDB" id="A0A368S9E7"/>